<evidence type="ECO:0000313" key="2">
    <source>
        <dbReference type="Proteomes" id="UP000028547"/>
    </source>
</evidence>
<protein>
    <submittedName>
        <fullName evidence="1">Uncharacterized protein</fullName>
    </submittedName>
</protein>
<dbReference type="EMBL" id="JPMI01000233">
    <property type="protein sequence ID" value="KFA89678.1"/>
    <property type="molecule type" value="Genomic_DNA"/>
</dbReference>
<organism evidence="1 2">
    <name type="scientific">Archangium violaceum Cb vi76</name>
    <dbReference type="NCBI Taxonomy" id="1406225"/>
    <lineage>
        <taxon>Bacteria</taxon>
        <taxon>Pseudomonadati</taxon>
        <taxon>Myxococcota</taxon>
        <taxon>Myxococcia</taxon>
        <taxon>Myxococcales</taxon>
        <taxon>Cystobacterineae</taxon>
        <taxon>Archangiaceae</taxon>
        <taxon>Archangium</taxon>
    </lineage>
</organism>
<gene>
    <name evidence="1" type="ORF">Q664_32805</name>
</gene>
<reference evidence="1 2" key="1">
    <citation type="submission" date="2014-07" db="EMBL/GenBank/DDBJ databases">
        <title>Draft Genome Sequence of Gephyronic Acid Producer, Cystobacter violaceus Strain Cb vi76.</title>
        <authorList>
            <person name="Stevens D.C."/>
            <person name="Young J."/>
            <person name="Carmichael R."/>
            <person name="Tan J."/>
            <person name="Taylor R.E."/>
        </authorList>
    </citation>
    <scope>NUCLEOTIDE SEQUENCE [LARGE SCALE GENOMIC DNA]</scope>
    <source>
        <strain evidence="1 2">Cb vi76</strain>
    </source>
</reference>
<proteinExistence type="predicted"/>
<dbReference type="Proteomes" id="UP000028547">
    <property type="component" value="Unassembled WGS sequence"/>
</dbReference>
<accession>A0A084SMJ3</accession>
<sequence>MSEGWHMMTPRSCFSTLKGEHLMSTQTRAVTPDTLRLGSPEELKHWLSFIKESDTSRGLLFNAIREVVRRRTSSPPCSAS</sequence>
<evidence type="ECO:0000313" key="1">
    <source>
        <dbReference type="EMBL" id="KFA89678.1"/>
    </source>
</evidence>
<comment type="caution">
    <text evidence="1">The sequence shown here is derived from an EMBL/GenBank/DDBJ whole genome shotgun (WGS) entry which is preliminary data.</text>
</comment>
<dbReference type="AlphaFoldDB" id="A0A084SMJ3"/>
<name>A0A084SMJ3_9BACT</name>